<dbReference type="AlphaFoldDB" id="A0A2T5G8L3"/>
<keyword evidence="3" id="KW-0812">Transmembrane</keyword>
<keyword evidence="3" id="KW-1133">Transmembrane helix</keyword>
<feature type="domain" description="Solute-binding protein family 3/N-terminal" evidence="4">
    <location>
        <begin position="106"/>
        <end position="334"/>
    </location>
</feature>
<feature type="region of interest" description="Disordered" evidence="2">
    <location>
        <begin position="77"/>
        <end position="99"/>
    </location>
</feature>
<organism evidence="5 6">
    <name type="scientific">Brockia lithotrophica</name>
    <dbReference type="NCBI Taxonomy" id="933949"/>
    <lineage>
        <taxon>Bacteria</taxon>
        <taxon>Bacillati</taxon>
        <taxon>Bacillota</taxon>
        <taxon>Bacilli</taxon>
        <taxon>Bacillales</taxon>
        <taxon>Bacillales Family X. Incertae Sedis</taxon>
        <taxon>Brockia</taxon>
    </lineage>
</organism>
<dbReference type="Gene3D" id="3.40.190.10">
    <property type="entry name" value="Periplasmic binding protein-like II"/>
    <property type="match status" value="2"/>
</dbReference>
<name>A0A2T5G8L3_9BACL</name>
<sequence length="395" mass="42636">MADVRRRPALCGKKSRHEDEDVRFTIPQKKLGEGDKGAIGYMGGKHSGRLRRLAVVVFAWLLASAFWGAGCARQAPASPSAGGGEASPASPAPADVRPPAGENRLAVRVGILPTIDAFPLVVAERTGAFTRRGIEVTLVPFQSASERDSAFLAGQIDGMVSDLVAASLLRGSGKDVRVTVALMEASPETRTFALLGSPRVAWPDPLTPEALRGRQVAMSQNSVVEYVGDRFLERLGVAPREVVKSWVPKMPDRMTMLAEGNVDAAVLPEPLATLAERRGARVLVDDRGNNLTHAVLVFSGPFLAENSRAMEGFFAALREAVDTLNASPERYRRDFVESARVPQELEATYTVPRFPLPAPPPRQEIEDVLAWLRGKDLLSTEVTPDMLLAPGFGSR</sequence>
<dbReference type="SMART" id="SM00062">
    <property type="entry name" value="PBPb"/>
    <property type="match status" value="1"/>
</dbReference>
<evidence type="ECO:0000256" key="1">
    <source>
        <dbReference type="ARBA" id="ARBA00010742"/>
    </source>
</evidence>
<evidence type="ECO:0000313" key="5">
    <source>
        <dbReference type="EMBL" id="PTQ52524.1"/>
    </source>
</evidence>
<comment type="similarity">
    <text evidence="1">Belongs to the bacterial solute-binding protein SsuA/TauA family.</text>
</comment>
<evidence type="ECO:0000313" key="6">
    <source>
        <dbReference type="Proteomes" id="UP000244016"/>
    </source>
</evidence>
<dbReference type="PANTHER" id="PTHR30024">
    <property type="entry name" value="ALIPHATIC SULFONATES-BINDING PROTEIN-RELATED"/>
    <property type="match status" value="1"/>
</dbReference>
<evidence type="ECO:0000256" key="3">
    <source>
        <dbReference type="SAM" id="Phobius"/>
    </source>
</evidence>
<dbReference type="EMBL" id="PEBW01000002">
    <property type="protein sequence ID" value="PTQ52524.1"/>
    <property type="molecule type" value="Genomic_DNA"/>
</dbReference>
<protein>
    <submittedName>
        <fullName evidence="5">Putative thiamine biosynthesis protein</fullName>
    </submittedName>
</protein>
<dbReference type="InterPro" id="IPR001638">
    <property type="entry name" value="Solute-binding_3/MltF_N"/>
</dbReference>
<dbReference type="Pfam" id="PF13379">
    <property type="entry name" value="NMT1_2"/>
    <property type="match status" value="1"/>
</dbReference>
<dbReference type="SUPFAM" id="SSF53850">
    <property type="entry name" value="Periplasmic binding protein-like II"/>
    <property type="match status" value="1"/>
</dbReference>
<comment type="caution">
    <text evidence="5">The sequence shown here is derived from an EMBL/GenBank/DDBJ whole genome shotgun (WGS) entry which is preliminary data.</text>
</comment>
<keyword evidence="3" id="KW-0472">Membrane</keyword>
<evidence type="ECO:0000256" key="2">
    <source>
        <dbReference type="SAM" id="MobiDB-lite"/>
    </source>
</evidence>
<proteinExistence type="inferred from homology"/>
<evidence type="ECO:0000259" key="4">
    <source>
        <dbReference type="SMART" id="SM00062"/>
    </source>
</evidence>
<accession>A0A2T5G8L3</accession>
<dbReference type="Proteomes" id="UP000244016">
    <property type="component" value="Unassembled WGS sequence"/>
</dbReference>
<reference evidence="5 6" key="1">
    <citation type="submission" date="2017-08" db="EMBL/GenBank/DDBJ databases">
        <title>Burning lignite coal seam in the remote Altai Mountains harbors a hydrogen-driven thermophilic microbial community.</title>
        <authorList>
            <person name="Kadnikov V.V."/>
            <person name="Mardanov A.V."/>
            <person name="Ivasenko D."/>
            <person name="Beletsky A.V."/>
            <person name="Karnachuk O.V."/>
            <person name="Ravin N.V."/>
        </authorList>
    </citation>
    <scope>NUCLEOTIDE SEQUENCE [LARGE SCALE GENOMIC DNA]</scope>
    <source>
        <strain evidence="5">AL31</strain>
    </source>
</reference>
<gene>
    <name evidence="5" type="ORF">BLITH_0703</name>
</gene>
<feature type="transmembrane region" description="Helical" evidence="3">
    <location>
        <begin position="53"/>
        <end position="70"/>
    </location>
</feature>